<dbReference type="Proteomes" id="UP000694865">
    <property type="component" value="Unplaced"/>
</dbReference>
<dbReference type="RefSeq" id="XP_006822269.1">
    <property type="nucleotide sequence ID" value="XM_006822206.1"/>
</dbReference>
<feature type="signal peptide" evidence="1">
    <location>
        <begin position="1"/>
        <end position="25"/>
    </location>
</feature>
<protein>
    <submittedName>
        <fullName evidence="3">Uncharacterized protein LOC102806251</fullName>
    </submittedName>
</protein>
<evidence type="ECO:0000313" key="3">
    <source>
        <dbReference type="RefSeq" id="XP_006822269.1"/>
    </source>
</evidence>
<proteinExistence type="predicted"/>
<organism evidence="2 3">
    <name type="scientific">Saccoglossus kowalevskii</name>
    <name type="common">Acorn worm</name>
    <dbReference type="NCBI Taxonomy" id="10224"/>
    <lineage>
        <taxon>Eukaryota</taxon>
        <taxon>Metazoa</taxon>
        <taxon>Hemichordata</taxon>
        <taxon>Enteropneusta</taxon>
        <taxon>Harrimaniidae</taxon>
        <taxon>Saccoglossus</taxon>
    </lineage>
</organism>
<name>A0ABM0MQH8_SACKO</name>
<feature type="chain" id="PRO_5045468107" evidence="1">
    <location>
        <begin position="26"/>
        <end position="124"/>
    </location>
</feature>
<evidence type="ECO:0000313" key="2">
    <source>
        <dbReference type="Proteomes" id="UP000694865"/>
    </source>
</evidence>
<keyword evidence="1" id="KW-0732">Signal</keyword>
<dbReference type="GeneID" id="102806251"/>
<evidence type="ECO:0000256" key="1">
    <source>
        <dbReference type="SAM" id="SignalP"/>
    </source>
</evidence>
<accession>A0ABM0MQH8</accession>
<gene>
    <name evidence="3" type="primary">LOC102806251</name>
</gene>
<keyword evidence="2" id="KW-1185">Reference proteome</keyword>
<reference evidence="3" key="1">
    <citation type="submission" date="2025-08" db="UniProtKB">
        <authorList>
            <consortium name="RefSeq"/>
        </authorList>
    </citation>
    <scope>IDENTIFICATION</scope>
    <source>
        <tissue evidence="3">Testes</tissue>
    </source>
</reference>
<sequence length="124" mass="14879">MLDMSTKAIIVFFLTLTVLLSFCEAINYCQLGIKNKCKGPRRQGKRDDLDDVMHAYDVNEKRNSDFYPIPIPDDNLSRNEYEQLFSNVAKRDDDDVYQAKTMLQNLLRNYYKQYQRNNWEKRFF</sequence>